<evidence type="ECO:0000256" key="5">
    <source>
        <dbReference type="ARBA" id="ARBA00023024"/>
    </source>
</evidence>
<dbReference type="AlphaFoldDB" id="A0A9P3BHN5"/>
<keyword evidence="12" id="KW-1185">Reference proteome</keyword>
<dbReference type="InterPro" id="IPR001579">
    <property type="entry name" value="Glyco_hydro_18_chit_AS"/>
</dbReference>
<sequence>MDLRRSSALWAITKGGPESHLNYAFGTIDPATFEVKLASREEESLIKRLARLKQQDPDLKVFIALGGWSYNDPGPTRTTFSDLAASDDAQKKFFKSLISFLSTYNLDGVDLDWEYPGPDDSVERGGREQDFKNFPKFLRQLKQVLKSSGGRDGLTITLPASYWFLQHFDIVELEKHVDFFNIMTYDLHGAWDKGNKWLGNFLNAHTNLTEIQDAMDLLWRNNIPSKKVVMGTAFYGRAFTATSTACLEPGCTFESAANMGICSRENGILLNSEIMDIIDEKQLTPKLYKDAAVKVIHWENQWVAYDDEETLELKAQFALGQDLGGLMVWAVSHDMPNGRFSNSFYQRTVNRHGMTSKRRSNSSEYIQVKKTIDQCKWTNCGQMCPTGYQAVLRTDKNRHNKEELMLDTTACDGNLHTLCCPEASMPTCGWYTHSNSRCDYTCPEGMVEVGSTQGGCHKGYQAACCTVKATNSMDAWNSCVWAGESDKCQASCPILQKFPQVFSASGSGAVRCNKNEARGYCCFDDEDNKWTDGEWHKFDGLFVQNTDKPDRCSSDCPSDMYRLAMQNEGVCKNKPGAMSWCAYNGRYDTEWQERQNVTDLKSALNQYFQSPTCPNDQSGGLSTRAETSNAKAREQTQKVLLAILSAAYYNSDLITSYISWWNDAVKDNYPNLQFPGFKSELEAQTENIYEDSLDELADDILCYPESYNDLANSRPILGCNLVDECTDGESDCSNEEWDEKCNEFPSLEKRGPSRSYCFLYNNQIGGSGQTTIRSSEYDSINEVPARSDIRLRGVVYRNRADCANSDLRVVYIAQDSYNGRRMHVEHIPELFTEGLFLSDISYGRLDGNTPNAFTPVPAGFVADAWMNRPNVNAAIWGPPIGGRDTSTPSERIFEAYGSTDNVDCFFLLDHYLNFMKHRVWNWRRWNRGPLADSSMQRHITNMADPDQALSRLRSVISVFRYLDAEEVRRCLVFQYHDIVNERWTCNRAWNAANPTQTFDIRPISRMWMLNHIAGMIRTSTDFMNRWLDAMETHWQGVTGPLAVRVQQDIQRLRAQVRNGAINIRLDGF</sequence>
<keyword evidence="6" id="KW-0119">Carbohydrate metabolism</keyword>
<evidence type="ECO:0000313" key="12">
    <source>
        <dbReference type="Proteomes" id="UP001043456"/>
    </source>
</evidence>
<evidence type="ECO:0000256" key="4">
    <source>
        <dbReference type="ARBA" id="ARBA00022801"/>
    </source>
</evidence>
<evidence type="ECO:0000256" key="1">
    <source>
        <dbReference type="ARBA" id="ARBA00000822"/>
    </source>
</evidence>
<evidence type="ECO:0000256" key="3">
    <source>
        <dbReference type="ARBA" id="ARBA00012729"/>
    </source>
</evidence>
<evidence type="ECO:0000256" key="2">
    <source>
        <dbReference type="ARBA" id="ARBA00008682"/>
    </source>
</evidence>
<dbReference type="Gene3D" id="3.20.20.80">
    <property type="entry name" value="Glycosidases"/>
    <property type="match status" value="1"/>
</dbReference>
<keyword evidence="4 9" id="KW-0378">Hydrolase</keyword>
<dbReference type="Proteomes" id="UP001043456">
    <property type="component" value="Unassembled WGS sequence"/>
</dbReference>
<dbReference type="GO" id="GO:0008843">
    <property type="term" value="F:endochitinase activity"/>
    <property type="evidence" value="ECO:0007669"/>
    <property type="project" value="UniProtKB-EC"/>
</dbReference>
<dbReference type="RefSeq" id="XP_043162202.1">
    <property type="nucleotide sequence ID" value="XM_043306267.1"/>
</dbReference>
<dbReference type="OrthoDB" id="73875at2759"/>
<evidence type="ECO:0000256" key="8">
    <source>
        <dbReference type="ARBA" id="ARBA00023326"/>
    </source>
</evidence>
<accession>A0A9P3BHN5</accession>
<dbReference type="GO" id="GO:0008061">
    <property type="term" value="F:chitin binding"/>
    <property type="evidence" value="ECO:0007669"/>
    <property type="project" value="InterPro"/>
</dbReference>
<keyword evidence="7 9" id="KW-0326">Glycosidase</keyword>
<dbReference type="InterPro" id="IPR029070">
    <property type="entry name" value="Chitinase_insertion_sf"/>
</dbReference>
<comment type="catalytic activity">
    <reaction evidence="1">
        <text>Random endo-hydrolysis of N-acetyl-beta-D-glucosaminide (1-&gt;4)-beta-linkages in chitin and chitodextrins.</text>
        <dbReference type="EC" id="3.2.1.14"/>
    </reaction>
</comment>
<dbReference type="InterPro" id="IPR050314">
    <property type="entry name" value="Glycosyl_Hydrlase_18"/>
</dbReference>
<dbReference type="EC" id="3.2.1.14" evidence="3"/>
<keyword evidence="8" id="KW-0624">Polysaccharide degradation</keyword>
<dbReference type="SUPFAM" id="SSF54556">
    <property type="entry name" value="Chitinase insertion domain"/>
    <property type="match status" value="1"/>
</dbReference>
<dbReference type="GeneID" id="67009032"/>
<dbReference type="EMBL" id="BHVY01000008">
    <property type="protein sequence ID" value="GIJ91456.1"/>
    <property type="molecule type" value="Genomic_DNA"/>
</dbReference>
<dbReference type="PROSITE" id="PS51910">
    <property type="entry name" value="GH18_2"/>
    <property type="match status" value="1"/>
</dbReference>
<dbReference type="Gene3D" id="3.10.50.10">
    <property type="match status" value="1"/>
</dbReference>
<proteinExistence type="inferred from homology"/>
<evidence type="ECO:0000256" key="7">
    <source>
        <dbReference type="ARBA" id="ARBA00023295"/>
    </source>
</evidence>
<dbReference type="PANTHER" id="PTHR11177:SF402">
    <property type="entry name" value="CHITINASE"/>
    <property type="match status" value="1"/>
</dbReference>
<name>A0A9P3BHN5_9EURO</name>
<evidence type="ECO:0000256" key="9">
    <source>
        <dbReference type="RuleBase" id="RU000489"/>
    </source>
</evidence>
<comment type="caution">
    <text evidence="11">The sequence shown here is derived from an EMBL/GenBank/DDBJ whole genome shotgun (WGS) entry which is preliminary data.</text>
</comment>
<organism evidence="11 12">
    <name type="scientific">Aspergillus pseudoviridinutans</name>
    <dbReference type="NCBI Taxonomy" id="1517512"/>
    <lineage>
        <taxon>Eukaryota</taxon>
        <taxon>Fungi</taxon>
        <taxon>Dikarya</taxon>
        <taxon>Ascomycota</taxon>
        <taxon>Pezizomycotina</taxon>
        <taxon>Eurotiomycetes</taxon>
        <taxon>Eurotiomycetidae</taxon>
        <taxon>Eurotiales</taxon>
        <taxon>Aspergillaceae</taxon>
        <taxon>Aspergillus</taxon>
        <taxon>Aspergillus subgen. Fumigati</taxon>
    </lineage>
</organism>
<keyword evidence="5" id="KW-0146">Chitin degradation</keyword>
<dbReference type="GO" id="GO:0000272">
    <property type="term" value="P:polysaccharide catabolic process"/>
    <property type="evidence" value="ECO:0007669"/>
    <property type="project" value="UniProtKB-KW"/>
</dbReference>
<protein>
    <recommendedName>
        <fullName evidence="3">chitinase</fullName>
        <ecNumber evidence="3">3.2.1.14</ecNumber>
    </recommendedName>
</protein>
<dbReference type="InterPro" id="IPR011583">
    <property type="entry name" value="Chitinase_II/V-like_cat"/>
</dbReference>
<dbReference type="SMART" id="SM00636">
    <property type="entry name" value="Glyco_18"/>
    <property type="match status" value="1"/>
</dbReference>
<dbReference type="Pfam" id="PF00704">
    <property type="entry name" value="Glyco_hydro_18"/>
    <property type="match status" value="1"/>
</dbReference>
<gene>
    <name evidence="11" type="ORF">Asppvi_010422</name>
</gene>
<evidence type="ECO:0000313" key="11">
    <source>
        <dbReference type="EMBL" id="GIJ91456.1"/>
    </source>
</evidence>
<evidence type="ECO:0000256" key="6">
    <source>
        <dbReference type="ARBA" id="ARBA00023277"/>
    </source>
</evidence>
<dbReference type="SUPFAM" id="SSF51445">
    <property type="entry name" value="(Trans)glycosidases"/>
    <property type="match status" value="1"/>
</dbReference>
<comment type="similarity">
    <text evidence="2">Belongs to the glycosyl hydrolase 18 family. Chitinase class V subfamily.</text>
</comment>
<dbReference type="InterPro" id="IPR017853">
    <property type="entry name" value="GH"/>
</dbReference>
<dbReference type="PROSITE" id="PS01095">
    <property type="entry name" value="GH18_1"/>
    <property type="match status" value="1"/>
</dbReference>
<dbReference type="InterPro" id="IPR001223">
    <property type="entry name" value="Glyco_hydro18_cat"/>
</dbReference>
<evidence type="ECO:0000259" key="10">
    <source>
        <dbReference type="PROSITE" id="PS51910"/>
    </source>
</evidence>
<dbReference type="PANTHER" id="PTHR11177">
    <property type="entry name" value="CHITINASE"/>
    <property type="match status" value="1"/>
</dbReference>
<feature type="domain" description="GH18" evidence="10">
    <location>
        <begin position="1"/>
        <end position="351"/>
    </location>
</feature>
<dbReference type="GO" id="GO:0006032">
    <property type="term" value="P:chitin catabolic process"/>
    <property type="evidence" value="ECO:0007669"/>
    <property type="project" value="UniProtKB-KW"/>
</dbReference>
<reference evidence="11 12" key="1">
    <citation type="submission" date="2018-10" db="EMBL/GenBank/DDBJ databases">
        <title>Pan-genome distribution and transcriptional activeness of fungal secondary metabolism genes in Aspergillus section Fumigati.</title>
        <authorList>
            <person name="Takahashi H."/>
            <person name="Umemura M."/>
            <person name="Ninomiya A."/>
            <person name="Kusuya Y."/>
            <person name="Urayama S."/>
            <person name="Shimizu M."/>
            <person name="Watanabe A."/>
            <person name="Kamei K."/>
            <person name="Yaguchi T."/>
            <person name="Hagiwara D."/>
        </authorList>
    </citation>
    <scope>NUCLEOTIDE SEQUENCE [LARGE SCALE GENOMIC DNA]</scope>
    <source>
        <strain evidence="11 12">IFM 55266</strain>
    </source>
</reference>